<dbReference type="PROSITE" id="PS00107">
    <property type="entry name" value="PROTEIN_KINASE_ATP"/>
    <property type="match status" value="1"/>
</dbReference>
<dbReference type="GO" id="GO:0008017">
    <property type="term" value="F:microtubule binding"/>
    <property type="evidence" value="ECO:0007669"/>
    <property type="project" value="UniProtKB-ARBA"/>
</dbReference>
<feature type="region of interest" description="Disordered" evidence="10">
    <location>
        <begin position="1"/>
        <end position="36"/>
    </location>
</feature>
<dbReference type="GO" id="GO:0035556">
    <property type="term" value="P:intracellular signal transduction"/>
    <property type="evidence" value="ECO:0007669"/>
    <property type="project" value="InterPro"/>
</dbReference>
<evidence type="ECO:0000256" key="3">
    <source>
        <dbReference type="ARBA" id="ARBA00005354"/>
    </source>
</evidence>
<dbReference type="GO" id="GO:0042461">
    <property type="term" value="P:photoreceptor cell development"/>
    <property type="evidence" value="ECO:0007669"/>
    <property type="project" value="TreeGrafter"/>
</dbReference>
<keyword evidence="9" id="KW-0067">ATP-binding</keyword>
<dbReference type="InterPro" id="IPR000719">
    <property type="entry name" value="Prot_kinase_dom"/>
</dbReference>
<evidence type="ECO:0000256" key="2">
    <source>
        <dbReference type="ARBA" id="ARBA00004316"/>
    </source>
</evidence>
<feature type="region of interest" description="Disordered" evidence="10">
    <location>
        <begin position="122"/>
        <end position="158"/>
    </location>
</feature>
<feature type="compositionally biased region" description="Polar residues" evidence="10">
    <location>
        <begin position="1"/>
        <end position="34"/>
    </location>
</feature>
<dbReference type="InterPro" id="IPR003533">
    <property type="entry name" value="Doublecortin_dom"/>
</dbReference>
<dbReference type="GO" id="GO:0043005">
    <property type="term" value="C:neuron projection"/>
    <property type="evidence" value="ECO:0007669"/>
    <property type="project" value="UniProtKB-ARBA"/>
</dbReference>
<dbReference type="Gene3D" id="3.10.20.230">
    <property type="entry name" value="Doublecortin domain"/>
    <property type="match status" value="2"/>
</dbReference>
<dbReference type="Proteomes" id="UP001152747">
    <property type="component" value="Unassembled WGS sequence"/>
</dbReference>
<keyword evidence="7" id="KW-0966">Cell projection</keyword>
<protein>
    <recommendedName>
        <fullName evidence="8">Doublecortin-like and CAM kinase-like protein</fullName>
    </recommendedName>
</protein>
<evidence type="ECO:0000313" key="13">
    <source>
        <dbReference type="EMBL" id="CAI5444789.1"/>
    </source>
</evidence>
<feature type="binding site" evidence="9">
    <location>
        <position position="484"/>
    </location>
    <ligand>
        <name>ATP</name>
        <dbReference type="ChEBI" id="CHEBI:30616"/>
    </ligand>
</feature>
<dbReference type="PANTHER" id="PTHR23005:SF4">
    <property type="entry name" value="OXYGEN-REGULATED PROTEIN 1"/>
    <property type="match status" value="1"/>
</dbReference>
<keyword evidence="4" id="KW-0963">Cytoplasm</keyword>
<evidence type="ECO:0000259" key="12">
    <source>
        <dbReference type="PROSITE" id="PS50309"/>
    </source>
</evidence>
<evidence type="ECO:0000256" key="10">
    <source>
        <dbReference type="SAM" id="MobiDB-lite"/>
    </source>
</evidence>
<evidence type="ECO:0000259" key="11">
    <source>
        <dbReference type="PROSITE" id="PS50011"/>
    </source>
</evidence>
<evidence type="ECO:0000256" key="7">
    <source>
        <dbReference type="ARBA" id="ARBA00023273"/>
    </source>
</evidence>
<evidence type="ECO:0000256" key="9">
    <source>
        <dbReference type="PROSITE-ProRule" id="PRU10141"/>
    </source>
</evidence>
<comment type="similarity">
    <text evidence="3">Belongs to the protein kinase superfamily. CAMK Ser/Thr protein kinase family. CaMK subfamily.</text>
</comment>
<comment type="subcellular location">
    <subcellularLocation>
        <location evidence="2">Cell projection</location>
    </subcellularLocation>
    <subcellularLocation>
        <location evidence="1">Cytoplasm</location>
        <location evidence="1">Cytoskeleton</location>
    </subcellularLocation>
</comment>
<reference evidence="13" key="1">
    <citation type="submission" date="2022-11" db="EMBL/GenBank/DDBJ databases">
        <authorList>
            <person name="Kikuchi T."/>
        </authorList>
    </citation>
    <scope>NUCLEOTIDE SEQUENCE</scope>
    <source>
        <strain evidence="13">PS1010</strain>
    </source>
</reference>
<evidence type="ECO:0000313" key="14">
    <source>
        <dbReference type="Proteomes" id="UP001152747"/>
    </source>
</evidence>
<keyword evidence="6" id="KW-0206">Cytoskeleton</keyword>
<dbReference type="AlphaFoldDB" id="A0A9P1MYC4"/>
<dbReference type="GO" id="GO:0005930">
    <property type="term" value="C:axoneme"/>
    <property type="evidence" value="ECO:0007669"/>
    <property type="project" value="TreeGrafter"/>
</dbReference>
<evidence type="ECO:0000256" key="1">
    <source>
        <dbReference type="ARBA" id="ARBA00004245"/>
    </source>
</evidence>
<sequence length="508" mass="56702">MPSQSWRMTSSASGTPSSNIANCTISTSNTTRIGGNTLPRAAKRLSSVTKSNIPRFKRPVPPHSARPHSTILSTTLSSNSRFRTGHEQTLNNQTICASSLAAIDDLDTPKASVFNLSKLGMPSSSNGTNTAEGSMTSSMVMDSSGSGFNREPSPSDIGESRDMVMEMQKRCRIGPSGYPHLVKAKRLRFYRNGDQYFKGITYALQSDRVKSMQPLMEDLMKTVMCDSTALPHGIRHIFTIDGTQRITSVDQFEDGGAYVCSSTDTFKQVDYSRAAEPSWRLTLANRYNRHKETTKLALNVVEHAQERTDFVYPRIIKVIRNGVKPRKIVRHLLNKKTARSYDQVLRDLTGIVKLDSGAIRKLFAVSGRQIIRLEDFFGDDDVFIAYGGNERMAADDLLVASEEYKCVSTSNSKIRRHNGRRVMPNRNESLRFDRSGSVVPDESAQRLPAELAEHFVLNRLIGDGNTAVVYEVTDKVNQERRAMKVIARENVIGQEHLIEMELAILKKT</sequence>
<dbReference type="InterPro" id="IPR017441">
    <property type="entry name" value="Protein_kinase_ATP_BS"/>
</dbReference>
<dbReference type="EMBL" id="CANHGI010000003">
    <property type="protein sequence ID" value="CAI5444789.1"/>
    <property type="molecule type" value="Genomic_DNA"/>
</dbReference>
<evidence type="ECO:0000256" key="6">
    <source>
        <dbReference type="ARBA" id="ARBA00023212"/>
    </source>
</evidence>
<dbReference type="GO" id="GO:0004672">
    <property type="term" value="F:protein kinase activity"/>
    <property type="evidence" value="ECO:0007669"/>
    <property type="project" value="InterPro"/>
</dbReference>
<comment type="caution">
    <text evidence="13">The sequence shown here is derived from an EMBL/GenBank/DDBJ whole genome shotgun (WGS) entry which is preliminary data.</text>
</comment>
<dbReference type="InterPro" id="IPR011009">
    <property type="entry name" value="Kinase-like_dom_sf"/>
</dbReference>
<evidence type="ECO:0000256" key="8">
    <source>
        <dbReference type="ARBA" id="ARBA00031092"/>
    </source>
</evidence>
<dbReference type="InterPro" id="IPR036572">
    <property type="entry name" value="Doublecortin_dom_sf"/>
</dbReference>
<gene>
    <name evidence="13" type="ORF">CAMP_LOCUS7426</name>
</gene>
<evidence type="ECO:0000256" key="4">
    <source>
        <dbReference type="ARBA" id="ARBA00022490"/>
    </source>
</evidence>
<feature type="domain" description="Doublecortin" evidence="12">
    <location>
        <begin position="185"/>
        <end position="272"/>
    </location>
</feature>
<feature type="domain" description="Protein kinase" evidence="11">
    <location>
        <begin position="455"/>
        <end position="508"/>
    </location>
</feature>
<dbReference type="PROSITE" id="PS50309">
    <property type="entry name" value="DC"/>
    <property type="match status" value="2"/>
</dbReference>
<keyword evidence="5" id="KW-0677">Repeat</keyword>
<dbReference type="SUPFAM" id="SSF89837">
    <property type="entry name" value="Doublecortin (DC)"/>
    <property type="match status" value="2"/>
</dbReference>
<dbReference type="GO" id="GO:0035082">
    <property type="term" value="P:axoneme assembly"/>
    <property type="evidence" value="ECO:0007669"/>
    <property type="project" value="TreeGrafter"/>
</dbReference>
<dbReference type="Pfam" id="PF03607">
    <property type="entry name" value="DCX"/>
    <property type="match status" value="2"/>
</dbReference>
<dbReference type="GO" id="GO:0005524">
    <property type="term" value="F:ATP binding"/>
    <property type="evidence" value="ECO:0007669"/>
    <property type="project" value="UniProtKB-UniRule"/>
</dbReference>
<accession>A0A9P1MYC4</accession>
<name>A0A9P1MYC4_9PELO</name>
<dbReference type="PANTHER" id="PTHR23005">
    <property type="entry name" value="RETINITIS PIGMENTOSA 1 PROTEIN"/>
    <property type="match status" value="1"/>
</dbReference>
<dbReference type="SUPFAM" id="SSF56112">
    <property type="entry name" value="Protein kinase-like (PK-like)"/>
    <property type="match status" value="1"/>
</dbReference>
<dbReference type="PROSITE" id="PS50011">
    <property type="entry name" value="PROTEIN_KINASE_DOM"/>
    <property type="match status" value="1"/>
</dbReference>
<dbReference type="CDD" id="cd16109">
    <property type="entry name" value="DCX1"/>
    <property type="match status" value="1"/>
</dbReference>
<dbReference type="OrthoDB" id="1738954at2759"/>
<feature type="domain" description="Doublecortin" evidence="12">
    <location>
        <begin position="314"/>
        <end position="397"/>
    </location>
</feature>
<proteinExistence type="inferred from homology"/>
<organism evidence="13 14">
    <name type="scientific">Caenorhabditis angaria</name>
    <dbReference type="NCBI Taxonomy" id="860376"/>
    <lineage>
        <taxon>Eukaryota</taxon>
        <taxon>Metazoa</taxon>
        <taxon>Ecdysozoa</taxon>
        <taxon>Nematoda</taxon>
        <taxon>Chromadorea</taxon>
        <taxon>Rhabditida</taxon>
        <taxon>Rhabditina</taxon>
        <taxon>Rhabditomorpha</taxon>
        <taxon>Rhabditoidea</taxon>
        <taxon>Rhabditidae</taxon>
        <taxon>Peloderinae</taxon>
        <taxon>Caenorhabditis</taxon>
    </lineage>
</organism>
<evidence type="ECO:0000256" key="5">
    <source>
        <dbReference type="ARBA" id="ARBA00022737"/>
    </source>
</evidence>
<keyword evidence="14" id="KW-1185">Reference proteome</keyword>
<keyword evidence="9" id="KW-0547">Nucleotide-binding</keyword>
<dbReference type="Gene3D" id="3.30.200.20">
    <property type="entry name" value="Phosphorylase Kinase, domain 1"/>
    <property type="match status" value="1"/>
</dbReference>
<dbReference type="FunFam" id="3.10.20.230:FF:000018">
    <property type="entry name" value="Echinoderm microtubule-associated protein-like CG42247"/>
    <property type="match status" value="1"/>
</dbReference>
<dbReference type="SMART" id="SM00537">
    <property type="entry name" value="DCX"/>
    <property type="match status" value="2"/>
</dbReference>
<feature type="compositionally biased region" description="Polar residues" evidence="10">
    <location>
        <begin position="122"/>
        <end position="147"/>
    </location>
</feature>